<evidence type="ECO:0008006" key="4">
    <source>
        <dbReference type="Google" id="ProtNLM"/>
    </source>
</evidence>
<evidence type="ECO:0000256" key="1">
    <source>
        <dbReference type="ARBA" id="ARBA00022737"/>
    </source>
</evidence>
<dbReference type="GeneID" id="10504751"/>
<dbReference type="VEuPathDB" id="AmoebaDB:DICPUDRAFT_37279"/>
<gene>
    <name evidence="2" type="ORF">DICPUDRAFT_37279</name>
</gene>
<evidence type="ECO:0000313" key="2">
    <source>
        <dbReference type="EMBL" id="EGC33082.1"/>
    </source>
</evidence>
<dbReference type="InParanoid" id="F0ZSK3"/>
<dbReference type="OrthoDB" id="25904at2759"/>
<dbReference type="RefSeq" id="XP_003290395.1">
    <property type="nucleotide sequence ID" value="XM_003290347.1"/>
</dbReference>
<dbReference type="Pfam" id="PF05725">
    <property type="entry name" value="FNIP"/>
    <property type="match status" value="6"/>
</dbReference>
<evidence type="ECO:0000313" key="3">
    <source>
        <dbReference type="Proteomes" id="UP000001064"/>
    </source>
</evidence>
<name>F0ZSK3_DICPU</name>
<dbReference type="PANTHER" id="PTHR32134">
    <property type="entry name" value="FNIP REPEAT-CONTAINING PROTEIN"/>
    <property type="match status" value="1"/>
</dbReference>
<dbReference type="FunCoup" id="F0ZSK3">
    <property type="interactions" value="892"/>
</dbReference>
<keyword evidence="1" id="KW-0677">Repeat</keyword>
<sequence length="426" mass="48227">MLDNNNNNSKIDSLFFSVWRNKYILSEIWEHIRLYNENEIINIKTMDQLRYHPHRKYITSVFIYNNEVIETPNTSNIISFKPIKAGDIPESVTSLRFSYNYTTPIDFKSALPSGLKIFEYPNFDEPLTPHSLPPNISTGDLPKTCEILNLNKYNQPIEPNVLPPNLKTLFTCKFNQPMTHGSLPDSVTDLTMDIYNHSLSNSLSSLNSLKKLSLYGFFQGISRTTLPSSITSLNLYHFNKPLMPNVLPSSIITLRLNNYNHPLGPGVIPPNVEHLELSSYNCFLSKKLFPNTLCYLLISCFNKPFLKDSIPSSIKHLRFCDNGPEKFEMDSIPPSVKILALPCVYKHPLPVGLIPNSVVDLSLPGNCSPLQVGVLPESLTSLAFGYGFNQHLDPNTIPQSVTQLKLNRIYSQPIPDSLTNRIKITR</sequence>
<dbReference type="InterPro" id="IPR051251">
    <property type="entry name" value="STK_FNIP-Repeat"/>
</dbReference>
<dbReference type="AlphaFoldDB" id="F0ZSK3"/>
<keyword evidence="3" id="KW-1185">Reference proteome</keyword>
<dbReference type="PANTHER" id="PTHR32134:SF169">
    <property type="entry name" value="FNIP REPEAT-CONTAINING PROTEIN-RELATED"/>
    <property type="match status" value="1"/>
</dbReference>
<dbReference type="Proteomes" id="UP000001064">
    <property type="component" value="Unassembled WGS sequence"/>
</dbReference>
<accession>F0ZSK3</accession>
<reference evidence="3" key="1">
    <citation type="journal article" date="2011" name="Genome Biol.">
        <title>Comparative genomics of the social amoebae Dictyostelium discoideum and Dictyostelium purpureum.</title>
        <authorList>
            <consortium name="US DOE Joint Genome Institute (JGI-PGF)"/>
            <person name="Sucgang R."/>
            <person name="Kuo A."/>
            <person name="Tian X."/>
            <person name="Salerno W."/>
            <person name="Parikh A."/>
            <person name="Feasley C.L."/>
            <person name="Dalin E."/>
            <person name="Tu H."/>
            <person name="Huang E."/>
            <person name="Barry K."/>
            <person name="Lindquist E."/>
            <person name="Shapiro H."/>
            <person name="Bruce D."/>
            <person name="Schmutz J."/>
            <person name="Salamov A."/>
            <person name="Fey P."/>
            <person name="Gaudet P."/>
            <person name="Anjard C."/>
            <person name="Babu M.M."/>
            <person name="Basu S."/>
            <person name="Bushmanova Y."/>
            <person name="van der Wel H."/>
            <person name="Katoh-Kurasawa M."/>
            <person name="Dinh C."/>
            <person name="Coutinho P.M."/>
            <person name="Saito T."/>
            <person name="Elias M."/>
            <person name="Schaap P."/>
            <person name="Kay R.R."/>
            <person name="Henrissat B."/>
            <person name="Eichinger L."/>
            <person name="Rivero F."/>
            <person name="Putnam N.H."/>
            <person name="West C.M."/>
            <person name="Loomis W.F."/>
            <person name="Chisholm R.L."/>
            <person name="Shaulsky G."/>
            <person name="Strassmann J.E."/>
            <person name="Queller D.C."/>
            <person name="Kuspa A."/>
            <person name="Grigoriev I.V."/>
        </authorList>
    </citation>
    <scope>NUCLEOTIDE SEQUENCE [LARGE SCALE GENOMIC DNA]</scope>
    <source>
        <strain evidence="3">QSDP1</strain>
    </source>
</reference>
<dbReference type="KEGG" id="dpp:DICPUDRAFT_37279"/>
<dbReference type="InterPro" id="IPR008615">
    <property type="entry name" value="FNIP"/>
</dbReference>
<organism evidence="2 3">
    <name type="scientific">Dictyostelium purpureum</name>
    <name type="common">Slime mold</name>
    <dbReference type="NCBI Taxonomy" id="5786"/>
    <lineage>
        <taxon>Eukaryota</taxon>
        <taxon>Amoebozoa</taxon>
        <taxon>Evosea</taxon>
        <taxon>Eumycetozoa</taxon>
        <taxon>Dictyostelia</taxon>
        <taxon>Dictyosteliales</taxon>
        <taxon>Dictyosteliaceae</taxon>
        <taxon>Dictyostelium</taxon>
    </lineage>
</organism>
<proteinExistence type="predicted"/>
<protein>
    <recommendedName>
        <fullName evidence="4">FNIP repeat-containing protein</fullName>
    </recommendedName>
</protein>
<dbReference type="EMBL" id="GL871159">
    <property type="protein sequence ID" value="EGC33082.1"/>
    <property type="molecule type" value="Genomic_DNA"/>
</dbReference>